<dbReference type="NCBIfam" id="NF008722">
    <property type="entry name" value="PRK11716.1"/>
    <property type="match status" value="1"/>
</dbReference>
<dbReference type="FunFam" id="1.10.10.10:FF:000001">
    <property type="entry name" value="LysR family transcriptional regulator"/>
    <property type="match status" value="1"/>
</dbReference>
<dbReference type="InterPro" id="IPR000847">
    <property type="entry name" value="LysR_HTH_N"/>
</dbReference>
<dbReference type="InterPro" id="IPR005119">
    <property type="entry name" value="LysR_subst-bd"/>
</dbReference>
<dbReference type="EMBL" id="UFRN01000002">
    <property type="protein sequence ID" value="SUT90595.1"/>
    <property type="molecule type" value="Genomic_DNA"/>
</dbReference>
<keyword evidence="3 6" id="KW-0238">DNA-binding</keyword>
<dbReference type="Gene3D" id="3.40.190.290">
    <property type="match status" value="1"/>
</dbReference>
<dbReference type="SUPFAM" id="SSF53850">
    <property type="entry name" value="Periplasmic binding protein-like II"/>
    <property type="match status" value="1"/>
</dbReference>
<accession>A0A380TSV8</accession>
<dbReference type="Proteomes" id="UP000254253">
    <property type="component" value="Unassembled WGS sequence"/>
</dbReference>
<dbReference type="RefSeq" id="WP_115589705.1">
    <property type="nucleotide sequence ID" value="NZ_UFRN01000002.1"/>
</dbReference>
<evidence type="ECO:0000256" key="2">
    <source>
        <dbReference type="ARBA" id="ARBA00023015"/>
    </source>
</evidence>
<dbReference type="PANTHER" id="PTHR30126:SF81">
    <property type="entry name" value="HTH-TYPE TRANSCRIPTIONAL REGULATOR ILVY"/>
    <property type="match status" value="1"/>
</dbReference>
<organism evidence="6 7">
    <name type="scientific">Actinobacillus lignieresii</name>
    <dbReference type="NCBI Taxonomy" id="720"/>
    <lineage>
        <taxon>Bacteria</taxon>
        <taxon>Pseudomonadati</taxon>
        <taxon>Pseudomonadota</taxon>
        <taxon>Gammaproteobacteria</taxon>
        <taxon>Pasteurellales</taxon>
        <taxon>Pasteurellaceae</taxon>
        <taxon>Actinobacillus</taxon>
    </lineage>
</organism>
<dbReference type="InterPro" id="IPR037404">
    <property type="entry name" value="IlvY_PBP2"/>
</dbReference>
<dbReference type="Pfam" id="PF03466">
    <property type="entry name" value="LysR_substrate"/>
    <property type="match status" value="1"/>
</dbReference>
<dbReference type="GO" id="GO:0000976">
    <property type="term" value="F:transcription cis-regulatory region binding"/>
    <property type="evidence" value="ECO:0007669"/>
    <property type="project" value="TreeGrafter"/>
</dbReference>
<dbReference type="InterPro" id="IPR036390">
    <property type="entry name" value="WH_DNA-bd_sf"/>
</dbReference>
<dbReference type="Pfam" id="PF00126">
    <property type="entry name" value="HTH_1"/>
    <property type="match status" value="1"/>
</dbReference>
<dbReference type="Gene3D" id="1.10.10.10">
    <property type="entry name" value="Winged helix-like DNA-binding domain superfamily/Winged helix DNA-binding domain"/>
    <property type="match status" value="1"/>
</dbReference>
<evidence type="ECO:0000256" key="3">
    <source>
        <dbReference type="ARBA" id="ARBA00023125"/>
    </source>
</evidence>
<gene>
    <name evidence="6" type="primary">lysR1</name>
    <name evidence="6" type="ORF">NCTC4191_00327</name>
</gene>
<dbReference type="GO" id="GO:0003700">
    <property type="term" value="F:DNA-binding transcription factor activity"/>
    <property type="evidence" value="ECO:0007669"/>
    <property type="project" value="InterPro"/>
</dbReference>
<keyword evidence="2" id="KW-0805">Transcription regulation</keyword>
<keyword evidence="4" id="KW-0804">Transcription</keyword>
<evidence type="ECO:0000313" key="7">
    <source>
        <dbReference type="Proteomes" id="UP000254253"/>
    </source>
</evidence>
<protein>
    <submittedName>
        <fullName evidence="6">DNA-binding transcriptional regulator IlvY</fullName>
    </submittedName>
</protein>
<feature type="domain" description="HTH lysR-type" evidence="5">
    <location>
        <begin position="1"/>
        <end position="58"/>
    </location>
</feature>
<proteinExistence type="inferred from homology"/>
<dbReference type="PANTHER" id="PTHR30126">
    <property type="entry name" value="HTH-TYPE TRANSCRIPTIONAL REGULATOR"/>
    <property type="match status" value="1"/>
</dbReference>
<comment type="similarity">
    <text evidence="1">Belongs to the LysR transcriptional regulatory family.</text>
</comment>
<reference evidence="6 7" key="1">
    <citation type="submission" date="2018-06" db="EMBL/GenBank/DDBJ databases">
        <authorList>
            <consortium name="Pathogen Informatics"/>
            <person name="Doyle S."/>
        </authorList>
    </citation>
    <scope>NUCLEOTIDE SEQUENCE [LARGE SCALE GENOMIC DNA]</scope>
    <source>
        <strain evidence="6 7">NCTC4191</strain>
    </source>
</reference>
<name>A0A380TSV8_ACTLI</name>
<dbReference type="CDD" id="cd08430">
    <property type="entry name" value="PBP2_IlvY"/>
    <property type="match status" value="1"/>
</dbReference>
<dbReference type="InterPro" id="IPR036388">
    <property type="entry name" value="WH-like_DNA-bd_sf"/>
</dbReference>
<dbReference type="SUPFAM" id="SSF46785">
    <property type="entry name" value="Winged helix' DNA-binding domain"/>
    <property type="match status" value="1"/>
</dbReference>
<sequence length="294" mass="33585">MEFQSLKLFLDIVQTRSFIRSAENNYMSASSLTRHIQRIEQELGQPLFIRDNRQVHLTEAGEKFLLFAKQSWSDWQQLQQQLSPVQGQLEGELKVFCSVTAAYSHLPQILEQFRQAHPKVEIKLSTGDPAQAVHTVHSFEADISLTGKPEHLPHNIAFYYIDDIHLSIIAPRVACAAAQCLQRQPIDWQNIPFILPVDGPVRKRIDRWFKEQKIKEPKIYATVAGHEAIVPMVALGFGVALLPDVVIKHSPMNDQVSYLKLPEPISPFELGICVQEKRLQEPIIKAFWNLLPKD</sequence>
<evidence type="ECO:0000313" key="6">
    <source>
        <dbReference type="EMBL" id="SUT90595.1"/>
    </source>
</evidence>
<evidence type="ECO:0000256" key="1">
    <source>
        <dbReference type="ARBA" id="ARBA00009437"/>
    </source>
</evidence>
<dbReference type="PROSITE" id="PS50931">
    <property type="entry name" value="HTH_LYSR"/>
    <property type="match status" value="1"/>
</dbReference>
<dbReference type="AlphaFoldDB" id="A0A380TSV8"/>
<evidence type="ECO:0000259" key="5">
    <source>
        <dbReference type="PROSITE" id="PS50931"/>
    </source>
</evidence>
<keyword evidence="7" id="KW-1185">Reference proteome</keyword>
<evidence type="ECO:0000256" key="4">
    <source>
        <dbReference type="ARBA" id="ARBA00023163"/>
    </source>
</evidence>